<dbReference type="CDD" id="cd05356">
    <property type="entry name" value="17beta-HSD1_like_SDR_c"/>
    <property type="match status" value="1"/>
</dbReference>
<dbReference type="FunFam" id="3.40.50.720:FF:000137">
    <property type="entry name" value="Hydroxysteroid (17-beta) dehydrogenase 3"/>
    <property type="match status" value="1"/>
</dbReference>
<dbReference type="PROSITE" id="PS00061">
    <property type="entry name" value="ADH_SHORT"/>
    <property type="match status" value="1"/>
</dbReference>
<dbReference type="InterPro" id="IPR036291">
    <property type="entry name" value="NAD(P)-bd_dom_sf"/>
</dbReference>
<accession>A0AA85A0B0</accession>
<dbReference type="Proteomes" id="UP000050790">
    <property type="component" value="Unassembled WGS sequence"/>
</dbReference>
<protein>
    <submittedName>
        <fullName evidence="7">Uncharacterized protein</fullName>
    </submittedName>
</protein>
<name>A0AA85A0B0_9TREM</name>
<dbReference type="GO" id="GO:0005783">
    <property type="term" value="C:endoplasmic reticulum"/>
    <property type="evidence" value="ECO:0007669"/>
    <property type="project" value="UniProtKB-SubCell"/>
</dbReference>
<dbReference type="PANTHER" id="PTHR43899">
    <property type="entry name" value="RH59310P"/>
    <property type="match status" value="1"/>
</dbReference>
<dbReference type="Gene3D" id="3.40.50.720">
    <property type="entry name" value="NAD(P)-binding Rossmann-like Domain"/>
    <property type="match status" value="1"/>
</dbReference>
<dbReference type="PANTHER" id="PTHR43899:SF13">
    <property type="entry name" value="RH59310P"/>
    <property type="match status" value="1"/>
</dbReference>
<dbReference type="AlphaFoldDB" id="A0AA85A0B0"/>
<reference evidence="7" key="1">
    <citation type="submission" date="2023-11" db="UniProtKB">
        <authorList>
            <consortium name="WormBaseParasite"/>
        </authorList>
    </citation>
    <scope>IDENTIFICATION</scope>
</reference>
<organism evidence="6 7">
    <name type="scientific">Schistosoma margrebowiei</name>
    <dbReference type="NCBI Taxonomy" id="48269"/>
    <lineage>
        <taxon>Eukaryota</taxon>
        <taxon>Metazoa</taxon>
        <taxon>Spiralia</taxon>
        <taxon>Lophotrochozoa</taxon>
        <taxon>Platyhelminthes</taxon>
        <taxon>Trematoda</taxon>
        <taxon>Digenea</taxon>
        <taxon>Strigeidida</taxon>
        <taxon>Schistosomatoidea</taxon>
        <taxon>Schistosomatidae</taxon>
        <taxon>Schistosoma</taxon>
    </lineage>
</organism>
<dbReference type="InterPro" id="IPR002347">
    <property type="entry name" value="SDR_fam"/>
</dbReference>
<evidence type="ECO:0000313" key="6">
    <source>
        <dbReference type="Proteomes" id="UP000050790"/>
    </source>
</evidence>
<dbReference type="GO" id="GO:0016491">
    <property type="term" value="F:oxidoreductase activity"/>
    <property type="evidence" value="ECO:0007669"/>
    <property type="project" value="UniProtKB-KW"/>
</dbReference>
<evidence type="ECO:0000256" key="2">
    <source>
        <dbReference type="ARBA" id="ARBA00006484"/>
    </source>
</evidence>
<sequence>MESKDRILQLMFYPKIKLFDSSSSCYSHFNQANSNQSDIYQTTNQSQLANSNQSEIRQATQNQLDIATILSFPIDHWRILLILFGVSLINNQIVAVLKICFKFTLKKWCLSKRKTLRQAGEWAVVTGASSGIGEAYAEELAKEGLNIMLISNDEEQLSTVANRIENTYNVQTRIVVADFTKNDVYEIIRPAVDQLSTIACLVNNVGMLLPFELFAGEVDSPNEESIRNIIHCNILSTTTMTSIILPKMLTQKGPNPGIINIASYSGLKVFPYATLYSSTKASIIQFSRGLAAEKYKKNVIIQTICPLCVSTNMTNFMKTTYFIPTAKVFVKSALGMFGVEQQTTGYFRHDLQAYFYDLLPAIISKQLMKLKANSQRNKA</sequence>
<dbReference type="InterPro" id="IPR051019">
    <property type="entry name" value="VLCFA-Steroid_DH"/>
</dbReference>
<dbReference type="PRINTS" id="PR00081">
    <property type="entry name" value="GDHRDH"/>
</dbReference>
<evidence type="ECO:0000256" key="1">
    <source>
        <dbReference type="ARBA" id="ARBA00004240"/>
    </source>
</evidence>
<evidence type="ECO:0000256" key="3">
    <source>
        <dbReference type="ARBA" id="ARBA00022857"/>
    </source>
</evidence>
<evidence type="ECO:0000256" key="5">
    <source>
        <dbReference type="RuleBase" id="RU000363"/>
    </source>
</evidence>
<dbReference type="SUPFAM" id="SSF51735">
    <property type="entry name" value="NAD(P)-binding Rossmann-fold domains"/>
    <property type="match status" value="1"/>
</dbReference>
<keyword evidence="3" id="KW-0521">NADP</keyword>
<dbReference type="WBParaSite" id="SMRG1_57960.1">
    <property type="protein sequence ID" value="SMRG1_57960.1"/>
    <property type="gene ID" value="SMRG1_57960"/>
</dbReference>
<proteinExistence type="inferred from homology"/>
<evidence type="ECO:0000256" key="4">
    <source>
        <dbReference type="ARBA" id="ARBA00023002"/>
    </source>
</evidence>
<comment type="subcellular location">
    <subcellularLocation>
        <location evidence="1">Endoplasmic reticulum</location>
    </subcellularLocation>
</comment>
<evidence type="ECO:0000313" key="7">
    <source>
        <dbReference type="WBParaSite" id="SMRG1_57960.1"/>
    </source>
</evidence>
<dbReference type="Pfam" id="PF00106">
    <property type="entry name" value="adh_short"/>
    <property type="match status" value="1"/>
</dbReference>
<dbReference type="InterPro" id="IPR020904">
    <property type="entry name" value="Sc_DH/Rdtase_CS"/>
</dbReference>
<comment type="similarity">
    <text evidence="2 5">Belongs to the short-chain dehydrogenases/reductases (SDR) family.</text>
</comment>
<keyword evidence="4" id="KW-0560">Oxidoreductase</keyword>
<dbReference type="PRINTS" id="PR00080">
    <property type="entry name" value="SDRFAMILY"/>
</dbReference>